<dbReference type="InterPro" id="IPR006083">
    <property type="entry name" value="PRK/URK"/>
</dbReference>
<evidence type="ECO:0000259" key="14">
    <source>
        <dbReference type="Pfam" id="PF00485"/>
    </source>
</evidence>
<dbReference type="NCBIfam" id="TIGR00554">
    <property type="entry name" value="panK_bact"/>
    <property type="match status" value="1"/>
</dbReference>
<evidence type="ECO:0000256" key="6">
    <source>
        <dbReference type="ARBA" id="ARBA00015080"/>
    </source>
</evidence>
<comment type="similarity">
    <text evidence="4 13">Belongs to the prokaryotic pantothenate kinase family.</text>
</comment>
<evidence type="ECO:0000256" key="4">
    <source>
        <dbReference type="ARBA" id="ARBA00006087"/>
    </source>
</evidence>
<evidence type="ECO:0000256" key="7">
    <source>
        <dbReference type="ARBA" id="ARBA00022490"/>
    </source>
</evidence>
<evidence type="ECO:0000256" key="8">
    <source>
        <dbReference type="ARBA" id="ARBA00022679"/>
    </source>
</evidence>
<evidence type="ECO:0000256" key="3">
    <source>
        <dbReference type="ARBA" id="ARBA00005225"/>
    </source>
</evidence>
<accession>A0A2Z6TBV8</accession>
<keyword evidence="8" id="KW-0808">Transferase</keyword>
<comment type="caution">
    <text evidence="15">The sequence shown here is derived from an EMBL/GenBank/DDBJ whole genome shotgun (WGS) entry which is preliminary data.</text>
</comment>
<evidence type="ECO:0000256" key="1">
    <source>
        <dbReference type="ARBA" id="ARBA00001206"/>
    </source>
</evidence>
<evidence type="ECO:0000256" key="9">
    <source>
        <dbReference type="ARBA" id="ARBA00022741"/>
    </source>
</evidence>
<proteinExistence type="inferred from homology"/>
<keyword evidence="10 15" id="KW-0418">Kinase</keyword>
<comment type="subcellular location">
    <subcellularLocation>
        <location evidence="2 13">Cytoplasm</location>
    </subcellularLocation>
</comment>
<dbReference type="GO" id="GO:0005737">
    <property type="term" value="C:cytoplasm"/>
    <property type="evidence" value="ECO:0007669"/>
    <property type="project" value="UniProtKB-SubCell"/>
</dbReference>
<dbReference type="RefSeq" id="WP_117117349.1">
    <property type="nucleotide sequence ID" value="NZ_BFBY01000001.1"/>
</dbReference>
<dbReference type="Pfam" id="PF00485">
    <property type="entry name" value="PRK"/>
    <property type="match status" value="1"/>
</dbReference>
<gene>
    <name evidence="15" type="primary">coaA</name>
    <name evidence="15" type="ORF">LrDSM24759_00590</name>
</gene>
<sequence length="276" mass="32041">MNTEYLHLTPDRWQNLMPPSNSLDGWSFISYVLNKELLARKISLKELKWQNLSPYVIGISGSVAAGKSTFAQKLKQCLEKEDKQVEIVSTDNFLMSNAELEEKGLMEQKGFPASINWKALNNFLLNVKLGNNNIPYRLYSQELSDLIPDKLGTYKQADILIIEGINILELPKENGPIPSDYLDYAIYLDSDEKNLETWFMKRYHYLLELNRNNPDNFFYKWAHVDRKQADEFAKKVWFDVNIKNLHEFIAPTKVRANMIVTKALDHSISAIDLKQF</sequence>
<evidence type="ECO:0000313" key="15">
    <source>
        <dbReference type="EMBL" id="GBG04145.1"/>
    </source>
</evidence>
<evidence type="ECO:0000256" key="5">
    <source>
        <dbReference type="ARBA" id="ARBA00012102"/>
    </source>
</evidence>
<dbReference type="EMBL" id="BFBY01000001">
    <property type="protein sequence ID" value="GBG04145.1"/>
    <property type="molecule type" value="Genomic_DNA"/>
</dbReference>
<keyword evidence="12 13" id="KW-0173">Coenzyme A biosynthesis</keyword>
<protein>
    <recommendedName>
        <fullName evidence="6 13">Pantothenate kinase</fullName>
        <ecNumber evidence="5 13">2.7.1.33</ecNumber>
    </recommendedName>
</protein>
<dbReference type="PANTHER" id="PTHR10285">
    <property type="entry name" value="URIDINE KINASE"/>
    <property type="match status" value="1"/>
</dbReference>
<keyword evidence="11" id="KW-0067">ATP-binding</keyword>
<dbReference type="UniPathway" id="UPA00241">
    <property type="reaction ID" value="UER00352"/>
</dbReference>
<dbReference type="AlphaFoldDB" id="A0A2Z6TBV8"/>
<dbReference type="Proteomes" id="UP000257317">
    <property type="component" value="Unassembled WGS sequence"/>
</dbReference>
<evidence type="ECO:0000256" key="13">
    <source>
        <dbReference type="RuleBase" id="RU003530"/>
    </source>
</evidence>
<name>A0A2Z6TBV8_9LACO</name>
<keyword evidence="16" id="KW-1185">Reference proteome</keyword>
<comment type="catalytic activity">
    <reaction evidence="1 13">
        <text>(R)-pantothenate + ATP = (R)-4'-phosphopantothenate + ADP + H(+)</text>
        <dbReference type="Rhea" id="RHEA:16373"/>
        <dbReference type="ChEBI" id="CHEBI:10986"/>
        <dbReference type="ChEBI" id="CHEBI:15378"/>
        <dbReference type="ChEBI" id="CHEBI:29032"/>
        <dbReference type="ChEBI" id="CHEBI:30616"/>
        <dbReference type="ChEBI" id="CHEBI:456216"/>
        <dbReference type="EC" id="2.7.1.33"/>
    </reaction>
</comment>
<dbReference type="InterPro" id="IPR004566">
    <property type="entry name" value="PanK"/>
</dbReference>
<dbReference type="InterPro" id="IPR027417">
    <property type="entry name" value="P-loop_NTPase"/>
</dbReference>
<comment type="pathway">
    <text evidence="3 13">Cofactor biosynthesis; coenzyme A biosynthesis; CoA from (R)-pantothenate: step 1/5.</text>
</comment>
<dbReference type="PIRSF" id="PIRSF000545">
    <property type="entry name" value="Pantothenate_kin"/>
    <property type="match status" value="1"/>
</dbReference>
<dbReference type="Gene3D" id="3.40.50.300">
    <property type="entry name" value="P-loop containing nucleotide triphosphate hydrolases"/>
    <property type="match status" value="1"/>
</dbReference>
<evidence type="ECO:0000256" key="10">
    <source>
        <dbReference type="ARBA" id="ARBA00022777"/>
    </source>
</evidence>
<reference evidence="16" key="1">
    <citation type="submission" date="2018-03" db="EMBL/GenBank/DDBJ databases">
        <title>New taxa in the Lactobacillus gasseri group.</title>
        <authorList>
            <person name="Tanizawa Y."/>
            <person name="Tohno M."/>
            <person name="Endo A."/>
            <person name="Arita M."/>
        </authorList>
    </citation>
    <scope>NUCLEOTIDE SEQUENCE [LARGE SCALE GENOMIC DNA]</scope>
    <source>
        <strain evidence="16">DSM 24759</strain>
    </source>
</reference>
<evidence type="ECO:0000256" key="2">
    <source>
        <dbReference type="ARBA" id="ARBA00004496"/>
    </source>
</evidence>
<dbReference type="SUPFAM" id="SSF52540">
    <property type="entry name" value="P-loop containing nucleoside triphosphate hydrolases"/>
    <property type="match status" value="1"/>
</dbReference>
<dbReference type="GO" id="GO:0004594">
    <property type="term" value="F:pantothenate kinase activity"/>
    <property type="evidence" value="ECO:0007669"/>
    <property type="project" value="UniProtKB-EC"/>
</dbReference>
<keyword evidence="7 13" id="KW-0963">Cytoplasm</keyword>
<evidence type="ECO:0000256" key="11">
    <source>
        <dbReference type="ARBA" id="ARBA00022840"/>
    </source>
</evidence>
<evidence type="ECO:0000313" key="16">
    <source>
        <dbReference type="Proteomes" id="UP000257317"/>
    </source>
</evidence>
<dbReference type="GO" id="GO:0015937">
    <property type="term" value="P:coenzyme A biosynthetic process"/>
    <property type="evidence" value="ECO:0007669"/>
    <property type="project" value="UniProtKB-UniPathway"/>
</dbReference>
<keyword evidence="9" id="KW-0547">Nucleotide-binding</keyword>
<feature type="domain" description="Phosphoribulokinase/uridine kinase" evidence="14">
    <location>
        <begin position="56"/>
        <end position="192"/>
    </location>
</feature>
<dbReference type="EC" id="2.7.1.33" evidence="5 13"/>
<dbReference type="OrthoDB" id="1550976at2"/>
<dbReference type="GO" id="GO:0005524">
    <property type="term" value="F:ATP binding"/>
    <property type="evidence" value="ECO:0007669"/>
    <property type="project" value="UniProtKB-KW"/>
</dbReference>
<evidence type="ECO:0000256" key="12">
    <source>
        <dbReference type="ARBA" id="ARBA00022993"/>
    </source>
</evidence>
<organism evidence="15 16">
    <name type="scientific">Lactobacillus rodentium</name>
    <dbReference type="NCBI Taxonomy" id="947835"/>
    <lineage>
        <taxon>Bacteria</taxon>
        <taxon>Bacillati</taxon>
        <taxon>Bacillota</taxon>
        <taxon>Bacilli</taxon>
        <taxon>Lactobacillales</taxon>
        <taxon>Lactobacillaceae</taxon>
        <taxon>Lactobacillus</taxon>
    </lineage>
</organism>